<dbReference type="AlphaFoldDB" id="A0A8S3RWL0"/>
<dbReference type="Pfam" id="PF18738">
    <property type="entry name" value="HEPN_DZIP3"/>
    <property type="match status" value="2"/>
</dbReference>
<accession>A0A8S3RWL0</accession>
<feature type="domain" description="DZIP3-like HEPN" evidence="1">
    <location>
        <begin position="230"/>
        <end position="338"/>
    </location>
</feature>
<comment type="caution">
    <text evidence="2">The sequence shown here is derived from an EMBL/GenBank/DDBJ whole genome shotgun (WGS) entry which is preliminary data.</text>
</comment>
<evidence type="ECO:0000259" key="1">
    <source>
        <dbReference type="Pfam" id="PF18738"/>
    </source>
</evidence>
<dbReference type="EMBL" id="CAJPWZ010001349">
    <property type="protein sequence ID" value="CAG2213389.1"/>
    <property type="molecule type" value="Genomic_DNA"/>
</dbReference>
<dbReference type="Proteomes" id="UP000683360">
    <property type="component" value="Unassembled WGS sequence"/>
</dbReference>
<proteinExistence type="predicted"/>
<gene>
    <name evidence="2" type="ORF">MEDL_27286</name>
</gene>
<name>A0A8S3RWL0_MYTED</name>
<organism evidence="2 3">
    <name type="scientific">Mytilus edulis</name>
    <name type="common">Blue mussel</name>
    <dbReference type="NCBI Taxonomy" id="6550"/>
    <lineage>
        <taxon>Eukaryota</taxon>
        <taxon>Metazoa</taxon>
        <taxon>Spiralia</taxon>
        <taxon>Lophotrochozoa</taxon>
        <taxon>Mollusca</taxon>
        <taxon>Bivalvia</taxon>
        <taxon>Autobranchia</taxon>
        <taxon>Pteriomorphia</taxon>
        <taxon>Mytilida</taxon>
        <taxon>Mytiloidea</taxon>
        <taxon>Mytilidae</taxon>
        <taxon>Mytilinae</taxon>
        <taxon>Mytilus</taxon>
    </lineage>
</organism>
<keyword evidence="3" id="KW-1185">Reference proteome</keyword>
<sequence>MATVKKSHVTEEEENYLRMNLLLTSISPRAVRVLFDKEFHPSCLVETFKKERVKLYDLKNRNHVINAAQLNLLFPKRGYPHSKNFDVTLMIALLRNLTDLPAAEYEKLPKSTDITQTADLARIKHYRNHLAHMEGVQIMSTFFNTAWEDICGAVGRLGGQNMTQECETLRKRCLDQSTIPWHIRSTYQGIRKISTGVLRREAARCKSIKKLVNTGIFTKEERQFSDKTNHSITIEFTDVPNSKNFDVMLMIALIRNLSNLPPPTSGYEKLPLNTDTSITDDLARIKYYRNKLKHVNDGKIESAFFTNAWEDISGVIGRLGGSSLEEECTDLRSKRLDQSPVPWNIRG</sequence>
<protein>
    <recommendedName>
        <fullName evidence="1">DZIP3-like HEPN domain-containing protein</fullName>
    </recommendedName>
</protein>
<reference evidence="2" key="1">
    <citation type="submission" date="2021-03" db="EMBL/GenBank/DDBJ databases">
        <authorList>
            <person name="Bekaert M."/>
        </authorList>
    </citation>
    <scope>NUCLEOTIDE SEQUENCE</scope>
</reference>
<evidence type="ECO:0000313" key="3">
    <source>
        <dbReference type="Proteomes" id="UP000683360"/>
    </source>
</evidence>
<dbReference type="OrthoDB" id="5958466at2759"/>
<evidence type="ECO:0000313" key="2">
    <source>
        <dbReference type="EMBL" id="CAG2213389.1"/>
    </source>
</evidence>
<dbReference type="InterPro" id="IPR041249">
    <property type="entry name" value="HEPN_DZIP3"/>
</dbReference>
<feature type="domain" description="DZIP3-like HEPN" evidence="1">
    <location>
        <begin position="43"/>
        <end position="178"/>
    </location>
</feature>